<dbReference type="Proteomes" id="UP000443090">
    <property type="component" value="Unassembled WGS sequence"/>
</dbReference>
<evidence type="ECO:0000256" key="7">
    <source>
        <dbReference type="ARBA" id="ARBA00023242"/>
    </source>
</evidence>
<evidence type="ECO:0000256" key="1">
    <source>
        <dbReference type="ARBA" id="ARBA00004123"/>
    </source>
</evidence>
<evidence type="ECO:0000256" key="2">
    <source>
        <dbReference type="ARBA" id="ARBA00008782"/>
    </source>
</evidence>
<comment type="caution">
    <text evidence="11">The sequence shown here is derived from an EMBL/GenBank/DDBJ whole genome shotgun (WGS) entry which is preliminary data.</text>
</comment>
<dbReference type="GO" id="GO:0016592">
    <property type="term" value="C:mediator complex"/>
    <property type="evidence" value="ECO:0007669"/>
    <property type="project" value="InterPro"/>
</dbReference>
<dbReference type="PANTHER" id="PTHR35784">
    <property type="entry name" value="MEDIATOR OF RNA POLYMERASE II TRANSCRIPTION SUBUNIT 5"/>
    <property type="match status" value="1"/>
</dbReference>
<dbReference type="Pfam" id="PF08689">
    <property type="entry name" value="Med5"/>
    <property type="match status" value="1"/>
</dbReference>
<proteinExistence type="inferred from homology"/>
<evidence type="ECO:0000313" key="11">
    <source>
        <dbReference type="EMBL" id="TVY47424.1"/>
    </source>
</evidence>
<keyword evidence="7 9" id="KW-0539">Nucleus</keyword>
<feature type="region of interest" description="Disordered" evidence="10">
    <location>
        <begin position="1157"/>
        <end position="1177"/>
    </location>
</feature>
<comment type="function">
    <text evidence="9">Component of the Mediator complex, a coactivator involved in the regulated transcription of nearly all RNA polymerase II-dependent genes. Mediator functions as a bridge to convey information from gene-specific regulatory proteins to the basal RNA polymerase II transcription machinery. Mediator is recruited to promoters by direct interactions with regulatory proteins and serves as a scaffold for the assembly of a functional preinitiation complex with RNA polymerase II and the general transcription factors.</text>
</comment>
<evidence type="ECO:0000256" key="9">
    <source>
        <dbReference type="RuleBase" id="RU364142"/>
    </source>
</evidence>
<dbReference type="OrthoDB" id="5322661at2759"/>
<dbReference type="InterPro" id="IPR014801">
    <property type="entry name" value="Mediator_Med5_fun"/>
</dbReference>
<sequence length="1325" mass="143764">MFAPASWQTFLDHSLATRLDPETFECYIQILSSKQPLPPSPISDIFLRPTETNISSLDPRIPRYVQILLSLELVTVPSLLRALLRYSSSKVEQEHGDEAQGAEKKKVQRWNNSTASEETLFYRLARTISSATAPRTMQEAVELIRVCIQWMEIELAVSSADQGMLEPGRTEEMNAHTMALGTLVVAVVENAQVINVLGKASAPKGMGKELSKTLGAFVPLLLHTSPQSAARLEVFRTQTLVAIEPVDKKDVEANKEIDELLDEGMGIDSMVVVELPTMNSRAGLYVYLNSLLVARPLIDDTAIFQYLNNRYQGDIQQTIIDLILASFDILANATFRNERVQATTILRSFLINKIPLLLSTLSSSLFPPLTSEYCITEALSHVDTNAFPTLSNMFDESSTNNMFSDSVRQDFCFSCCLHGLIAESSIETLLGDIPMQSLPAGGRYVKEDLVQQCLLDPERAEGLIDDLEHMDGNVGAVSQAITEVIGRLCTNKETMSLKGLCSQLARKPSSLDVMLLFDKATTILQPICDLLDNWRYDDDQGEYQPVYEEFGSILLLVLSFTHRYNLSTVDLGVRATDSFVAKLLNQGHLSRAMDELTEQEQNHLDGWIRGLFDNESGGLGDELMSSCPPQDFYLHVPTLFHHIVLACSTKNLSEEGLKGGLEYLVDTFLLPSLIPGITWLSAHLWESRGDANAVLQILSALITNPASISNNTEASQMLNSILNIIAKNLEHSLRWLQRAEPSRQDVEPLSRALRANLGWERRGASEHTELEIWTSTPGGGLAMAVRQTIQSLVQWGLNPGININPANYTHRLILVSLKVIGAKRLLATIIEEVKSQTETGNGSVILDVATALICAPEAASWDNAGLGGMEQPLQRRLNLREALKNEAENAPRVSKTDAVHAENVVRLYRKVEAQLVMPMRRQTLMPHDALGELDQALDAGALDVDGAMAHVGLSGDGLGNGLGDHGLGGESDLMSGLMGDGHSGGLLDSFGTGGDMGDGMVSVKAHSLFYEASSDATMSDYPTRPQTPQAMLHRLPDKPDPSSEVNTKPSKYIILILASTAVAGKVQIAKSVSSALSCPLFQGDSLHETSAKAASLGASRRTAGAAGDTDTAISRAPANEARYQRMWLSKMTRTGLLFPEESRSATAGFAGFGGAGTAASSSTSTSRRGSSSSVASDKLSDTAVSMSSIASSFMSSGPPASTYVNKPPVLAFSEDEKIRKANPALMVVTHPELEQWHKDSIRKAVGEYGIGVIYVPLLEDEALPVLKPLDPRTMTSFAALGSFGAPRTAFGASLEEEIVLRVNVGGNVEEIIEDIVEGVRGIMSA</sequence>
<reference evidence="11 12" key="1">
    <citation type="submission" date="2018-05" db="EMBL/GenBank/DDBJ databases">
        <title>Genome sequencing and assembly of the regulated plant pathogen Lachnellula willkommii and related sister species for the development of diagnostic species identification markers.</title>
        <authorList>
            <person name="Giroux E."/>
            <person name="Bilodeau G."/>
        </authorList>
    </citation>
    <scope>NUCLEOTIDE SEQUENCE [LARGE SCALE GENOMIC DNA]</scope>
    <source>
        <strain evidence="11 12">CBS 160.35</strain>
    </source>
</reference>
<gene>
    <name evidence="11" type="primary">nut1</name>
    <name evidence="9" type="synonym">MED5</name>
    <name evidence="11" type="ORF">LOCC1_G003061</name>
</gene>
<dbReference type="GO" id="GO:0003712">
    <property type="term" value="F:transcription coregulator activity"/>
    <property type="evidence" value="ECO:0007669"/>
    <property type="project" value="InterPro"/>
</dbReference>
<evidence type="ECO:0000313" key="12">
    <source>
        <dbReference type="Proteomes" id="UP000443090"/>
    </source>
</evidence>
<keyword evidence="5 9" id="KW-0010">Activator</keyword>
<comment type="subcellular location">
    <subcellularLocation>
        <location evidence="1 9">Nucleus</location>
    </subcellularLocation>
</comment>
<keyword evidence="6 9" id="KW-0804">Transcription</keyword>
<comment type="subunit">
    <text evidence="9">Component of the Mediator complex.</text>
</comment>
<dbReference type="PANTHER" id="PTHR35784:SF1">
    <property type="entry name" value="MEDIATOR OF RNA POLYMERASE II TRANSCRIPTION SUBUNIT 5"/>
    <property type="match status" value="1"/>
</dbReference>
<dbReference type="EMBL" id="QGMI01000092">
    <property type="protein sequence ID" value="TVY47424.1"/>
    <property type="molecule type" value="Genomic_DNA"/>
</dbReference>
<evidence type="ECO:0000256" key="4">
    <source>
        <dbReference type="ARBA" id="ARBA00023015"/>
    </source>
</evidence>
<evidence type="ECO:0000256" key="10">
    <source>
        <dbReference type="SAM" id="MobiDB-lite"/>
    </source>
</evidence>
<evidence type="ECO:0000256" key="6">
    <source>
        <dbReference type="ARBA" id="ARBA00023163"/>
    </source>
</evidence>
<dbReference type="GO" id="GO:0006357">
    <property type="term" value="P:regulation of transcription by RNA polymerase II"/>
    <property type="evidence" value="ECO:0007669"/>
    <property type="project" value="InterPro"/>
</dbReference>
<keyword evidence="12" id="KW-1185">Reference proteome</keyword>
<evidence type="ECO:0000256" key="8">
    <source>
        <dbReference type="ARBA" id="ARBA00031256"/>
    </source>
</evidence>
<comment type="similarity">
    <text evidence="2 9">Belongs to the Mediator complex subunit 5 family.</text>
</comment>
<protein>
    <recommendedName>
        <fullName evidence="3 9">Mediator of RNA polymerase II transcription subunit 5</fullName>
    </recommendedName>
    <alternativeName>
        <fullName evidence="8 9">Mediator complex subunit 5</fullName>
    </alternativeName>
</protein>
<keyword evidence="4 9" id="KW-0805">Transcription regulation</keyword>
<evidence type="ECO:0000256" key="3">
    <source>
        <dbReference type="ARBA" id="ARBA00020628"/>
    </source>
</evidence>
<evidence type="ECO:0000256" key="5">
    <source>
        <dbReference type="ARBA" id="ARBA00023159"/>
    </source>
</evidence>
<accession>A0A8H8S5T3</accession>
<organism evidence="11 12">
    <name type="scientific">Lachnellula occidentalis</name>
    <dbReference type="NCBI Taxonomy" id="215460"/>
    <lineage>
        <taxon>Eukaryota</taxon>
        <taxon>Fungi</taxon>
        <taxon>Dikarya</taxon>
        <taxon>Ascomycota</taxon>
        <taxon>Pezizomycotina</taxon>
        <taxon>Leotiomycetes</taxon>
        <taxon>Helotiales</taxon>
        <taxon>Lachnaceae</taxon>
        <taxon>Lachnellula</taxon>
    </lineage>
</organism>
<name>A0A8H8S5T3_9HELO</name>